<dbReference type="EMBL" id="CP092880">
    <property type="protein sequence ID" value="UYV79841.1"/>
    <property type="molecule type" value="Genomic_DNA"/>
</dbReference>
<evidence type="ECO:0000313" key="2">
    <source>
        <dbReference type="Proteomes" id="UP001235939"/>
    </source>
</evidence>
<gene>
    <name evidence="1" type="ORF">LAZ67_18000893</name>
</gene>
<organism evidence="1 2">
    <name type="scientific">Cordylochernes scorpioides</name>
    <dbReference type="NCBI Taxonomy" id="51811"/>
    <lineage>
        <taxon>Eukaryota</taxon>
        <taxon>Metazoa</taxon>
        <taxon>Ecdysozoa</taxon>
        <taxon>Arthropoda</taxon>
        <taxon>Chelicerata</taxon>
        <taxon>Arachnida</taxon>
        <taxon>Pseudoscorpiones</taxon>
        <taxon>Cheliferoidea</taxon>
        <taxon>Chernetidae</taxon>
        <taxon>Cordylochernes</taxon>
    </lineage>
</organism>
<proteinExistence type="predicted"/>
<evidence type="ECO:0000313" key="1">
    <source>
        <dbReference type="EMBL" id="UYV79841.1"/>
    </source>
</evidence>
<protein>
    <submittedName>
        <fullName evidence="1">Uncharacterized protein</fullName>
    </submittedName>
</protein>
<name>A0ABY6LF71_9ARAC</name>
<sequence>MFESSGFTIAGLLSRFSREIEVVGGPELVEKTKKRLAPYGSLPWPRWNCEGCQVENQQGRSGVYLEEITGVFMFAIRTLAILESIRSSALINFNTVCESLQYLTFASLMFISIMMKCSILEEIKAVCSSNLGIENDFNGVTFPPDITRLRHQVQ</sequence>
<reference evidence="1 2" key="1">
    <citation type="submission" date="2022-01" db="EMBL/GenBank/DDBJ databases">
        <title>A chromosomal length assembly of Cordylochernes scorpioides.</title>
        <authorList>
            <person name="Zeh D."/>
            <person name="Zeh J."/>
        </authorList>
    </citation>
    <scope>NUCLEOTIDE SEQUENCE [LARGE SCALE GENOMIC DNA]</scope>
    <source>
        <strain evidence="1">IN4F17</strain>
        <tissue evidence="1">Whole Body</tissue>
    </source>
</reference>
<keyword evidence="2" id="KW-1185">Reference proteome</keyword>
<accession>A0ABY6LF71</accession>
<dbReference type="Proteomes" id="UP001235939">
    <property type="component" value="Chromosome 18"/>
</dbReference>